<keyword evidence="1" id="KW-0479">Metal-binding</keyword>
<dbReference type="PROSITE" id="PS00028">
    <property type="entry name" value="ZINC_FINGER_C2H2_1"/>
    <property type="match status" value="3"/>
</dbReference>
<dbReference type="GeneID" id="109546529"/>
<dbReference type="Gene3D" id="3.30.160.60">
    <property type="entry name" value="Classic Zinc Finger"/>
    <property type="match status" value="1"/>
</dbReference>
<keyword evidence="5" id="KW-1185">Reference proteome</keyword>
<feature type="compositionally biased region" description="Basic residues" evidence="2">
    <location>
        <begin position="168"/>
        <end position="185"/>
    </location>
</feature>
<name>A0AAR5QIV3_DENPD</name>
<dbReference type="KEGG" id="dpa:109546529"/>
<proteinExistence type="predicted"/>
<accession>A0AAR5QIV3</accession>
<feature type="domain" description="C2H2-type" evidence="3">
    <location>
        <begin position="298"/>
        <end position="325"/>
    </location>
</feature>
<dbReference type="GO" id="GO:0008270">
    <property type="term" value="F:zinc ion binding"/>
    <property type="evidence" value="ECO:0007669"/>
    <property type="project" value="UniProtKB-KW"/>
</dbReference>
<reference evidence="4" key="2">
    <citation type="submission" date="2024-08" db="UniProtKB">
        <authorList>
            <consortium name="EnsemblMetazoa"/>
        </authorList>
    </citation>
    <scope>IDENTIFICATION</scope>
</reference>
<evidence type="ECO:0000313" key="5">
    <source>
        <dbReference type="Proteomes" id="UP000019118"/>
    </source>
</evidence>
<dbReference type="EnsemblMetazoa" id="XM_019917517.1">
    <property type="protein sequence ID" value="XP_019773076.1"/>
    <property type="gene ID" value="LOC109546529"/>
</dbReference>
<dbReference type="EnsemblMetazoa" id="XM_019917518.1">
    <property type="protein sequence ID" value="XP_019773077.1"/>
    <property type="gene ID" value="LOC109546529"/>
</dbReference>
<keyword evidence="1" id="KW-0863">Zinc-finger</keyword>
<keyword evidence="1" id="KW-0862">Zinc</keyword>
<dbReference type="EnsemblMetazoa" id="XM_019917519.1">
    <property type="protein sequence ID" value="XP_019773078.1"/>
    <property type="gene ID" value="LOC109546529"/>
</dbReference>
<evidence type="ECO:0000256" key="1">
    <source>
        <dbReference type="PROSITE-ProRule" id="PRU00042"/>
    </source>
</evidence>
<feature type="region of interest" description="Disordered" evidence="2">
    <location>
        <begin position="150"/>
        <end position="185"/>
    </location>
</feature>
<organism evidence="4 5">
    <name type="scientific">Dendroctonus ponderosae</name>
    <name type="common">Mountain pine beetle</name>
    <dbReference type="NCBI Taxonomy" id="77166"/>
    <lineage>
        <taxon>Eukaryota</taxon>
        <taxon>Metazoa</taxon>
        <taxon>Ecdysozoa</taxon>
        <taxon>Arthropoda</taxon>
        <taxon>Hexapoda</taxon>
        <taxon>Insecta</taxon>
        <taxon>Pterygota</taxon>
        <taxon>Neoptera</taxon>
        <taxon>Endopterygota</taxon>
        <taxon>Coleoptera</taxon>
        <taxon>Polyphaga</taxon>
        <taxon>Cucujiformia</taxon>
        <taxon>Curculionidae</taxon>
        <taxon>Scolytinae</taxon>
        <taxon>Dendroctonus</taxon>
    </lineage>
</organism>
<dbReference type="Proteomes" id="UP000019118">
    <property type="component" value="Unassembled WGS sequence"/>
</dbReference>
<reference evidence="5" key="1">
    <citation type="journal article" date="2013" name="Genome Biol.">
        <title>Draft genome of the mountain pine beetle, Dendroctonus ponderosae Hopkins, a major forest pest.</title>
        <authorList>
            <person name="Keeling C.I."/>
            <person name="Yuen M.M."/>
            <person name="Liao N.Y."/>
            <person name="Docking T.R."/>
            <person name="Chan S.K."/>
            <person name="Taylor G.A."/>
            <person name="Palmquist D.L."/>
            <person name="Jackman S.D."/>
            <person name="Nguyen A."/>
            <person name="Li M."/>
            <person name="Henderson H."/>
            <person name="Janes J.K."/>
            <person name="Zhao Y."/>
            <person name="Pandoh P."/>
            <person name="Moore R."/>
            <person name="Sperling F.A."/>
            <person name="Huber D.P."/>
            <person name="Birol I."/>
            <person name="Jones S.J."/>
            <person name="Bohlmann J."/>
        </authorList>
    </citation>
    <scope>NUCLEOTIDE SEQUENCE</scope>
</reference>
<feature type="domain" description="C2H2-type" evidence="3">
    <location>
        <begin position="248"/>
        <end position="275"/>
    </location>
</feature>
<dbReference type="SMART" id="SM00355">
    <property type="entry name" value="ZnF_C2H2"/>
    <property type="match status" value="5"/>
</dbReference>
<feature type="compositionally biased region" description="Low complexity" evidence="2">
    <location>
        <begin position="150"/>
        <end position="162"/>
    </location>
</feature>
<dbReference type="AlphaFoldDB" id="A0AAR5QIV3"/>
<evidence type="ECO:0000256" key="2">
    <source>
        <dbReference type="SAM" id="MobiDB-lite"/>
    </source>
</evidence>
<dbReference type="InterPro" id="IPR013087">
    <property type="entry name" value="Znf_C2H2_type"/>
</dbReference>
<sequence length="405" mass="47040">MCRNRCEICRKKLSTYQRLIWHYVSDHSKFQLAREILKLSISNIMPKSLGKRRKLVTSNPCLQSGKIETLFSNDSVQILYQNNDIIIRDDKSTIDMEFSFDEISDDSREVCITEPKFDKQFIANKQDKLNNNKIAKKRLESVTVTTIENATNPASSSSTSSEDSPKKFSFKQRIKRKRDTRDKGRHYKVNITRSKNCGFLDETSGKYFECHCKGTTEDPFESTKMKSESDTESASETGKMSYFNDAKVFCRNCGNDYMEESLLSQHAKVHENQCRVCNEIFQTEGAYKIHQSHTFLVFVCHICSYEFPAKHFLEKHLEAHLEHSIFESVIDMEQDYNRKQCTMPSISYERCISSIITYLEKTDGPKYTSSTSGMSSVNCAICFTEMSRYDFHTHMQNVHRIYGYN</sequence>
<evidence type="ECO:0000313" key="4">
    <source>
        <dbReference type="EnsemblMetazoa" id="XP_019773077.1"/>
    </source>
</evidence>
<dbReference type="PROSITE" id="PS50157">
    <property type="entry name" value="ZINC_FINGER_C2H2_2"/>
    <property type="match status" value="2"/>
</dbReference>
<protein>
    <recommendedName>
        <fullName evidence="3">C2H2-type domain-containing protein</fullName>
    </recommendedName>
</protein>
<evidence type="ECO:0000259" key="3">
    <source>
        <dbReference type="PROSITE" id="PS50157"/>
    </source>
</evidence>